<dbReference type="Gene3D" id="3.30.420.10">
    <property type="entry name" value="Ribonuclease H-like superfamily/Ribonuclease H"/>
    <property type="match status" value="1"/>
</dbReference>
<dbReference type="GO" id="GO:0003676">
    <property type="term" value="F:nucleic acid binding"/>
    <property type="evidence" value="ECO:0007669"/>
    <property type="project" value="InterPro"/>
</dbReference>
<name>A0A7J7L1B0_9MAGN</name>
<dbReference type="OrthoDB" id="1305532at2759"/>
<proteinExistence type="predicted"/>
<accession>A0A7J7L1B0</accession>
<comment type="caution">
    <text evidence="2">The sequence shown here is derived from an EMBL/GenBank/DDBJ whole genome shotgun (WGS) entry which is preliminary data.</text>
</comment>
<organism evidence="2 3">
    <name type="scientific">Kingdonia uniflora</name>
    <dbReference type="NCBI Taxonomy" id="39325"/>
    <lineage>
        <taxon>Eukaryota</taxon>
        <taxon>Viridiplantae</taxon>
        <taxon>Streptophyta</taxon>
        <taxon>Embryophyta</taxon>
        <taxon>Tracheophyta</taxon>
        <taxon>Spermatophyta</taxon>
        <taxon>Magnoliopsida</taxon>
        <taxon>Ranunculales</taxon>
        <taxon>Circaeasteraceae</taxon>
        <taxon>Kingdonia</taxon>
    </lineage>
</organism>
<sequence>MVSNLLMSSGWNPNQNASHLLAQAGVNLADIFVNHAGTVKCIYKSDFEGKLLNRVASSFSSYVENIWVNGVLACINAIWMCRNKIAHDECAPTISPSNPGKAGSGAVFRVYTGEVIDVLTKNIGVQISYCAECNNILSSLFSIHEHGWTKIYLVSDSQTAIKAFQHNNVLGNSKPHGVHFISNADKIQARTPGGSVTLSADDSANRAARLHLLTKEWFDGRPSFLKKTGSPLYGKWLAASSDDQKWLIHSGATYGATPHTEFFMTYTMGNFGIVNMGNKSVVKCKYCRYCRIGDVHRQVDSGSNLLLKDE</sequence>
<dbReference type="InterPro" id="IPR002156">
    <property type="entry name" value="RNaseH_domain"/>
</dbReference>
<dbReference type="InterPro" id="IPR036397">
    <property type="entry name" value="RNaseH_sf"/>
</dbReference>
<dbReference type="Proteomes" id="UP000541444">
    <property type="component" value="Unassembled WGS sequence"/>
</dbReference>
<feature type="domain" description="RNase H type-1" evidence="1">
    <location>
        <begin position="97"/>
        <end position="169"/>
    </location>
</feature>
<dbReference type="AlphaFoldDB" id="A0A7J7L1B0"/>
<evidence type="ECO:0000313" key="2">
    <source>
        <dbReference type="EMBL" id="KAF6136416.1"/>
    </source>
</evidence>
<gene>
    <name evidence="2" type="ORF">GIB67_019299</name>
</gene>
<evidence type="ECO:0000313" key="3">
    <source>
        <dbReference type="Proteomes" id="UP000541444"/>
    </source>
</evidence>
<dbReference type="EMBL" id="JACGCM010002704">
    <property type="protein sequence ID" value="KAF6136416.1"/>
    <property type="molecule type" value="Genomic_DNA"/>
</dbReference>
<reference evidence="2 3" key="1">
    <citation type="journal article" date="2020" name="IScience">
        <title>Genome Sequencing of the Endangered Kingdonia uniflora (Circaeasteraceae, Ranunculales) Reveals Potential Mechanisms of Evolutionary Specialization.</title>
        <authorList>
            <person name="Sun Y."/>
            <person name="Deng T."/>
            <person name="Zhang A."/>
            <person name="Moore M.J."/>
            <person name="Landis J.B."/>
            <person name="Lin N."/>
            <person name="Zhang H."/>
            <person name="Zhang X."/>
            <person name="Huang J."/>
            <person name="Zhang X."/>
            <person name="Sun H."/>
            <person name="Wang H."/>
        </authorList>
    </citation>
    <scope>NUCLEOTIDE SEQUENCE [LARGE SCALE GENOMIC DNA]</scope>
    <source>
        <strain evidence="2">TB1705</strain>
        <tissue evidence="2">Leaf</tissue>
    </source>
</reference>
<keyword evidence="3" id="KW-1185">Reference proteome</keyword>
<dbReference type="GO" id="GO:0004523">
    <property type="term" value="F:RNA-DNA hybrid ribonuclease activity"/>
    <property type="evidence" value="ECO:0007669"/>
    <property type="project" value="InterPro"/>
</dbReference>
<evidence type="ECO:0000259" key="1">
    <source>
        <dbReference type="Pfam" id="PF13456"/>
    </source>
</evidence>
<dbReference type="Pfam" id="PF13456">
    <property type="entry name" value="RVT_3"/>
    <property type="match status" value="1"/>
</dbReference>
<protein>
    <recommendedName>
        <fullName evidence="1">RNase H type-1 domain-containing protein</fullName>
    </recommendedName>
</protein>